<name>A7HP14_PARL1</name>
<keyword evidence="2" id="KW-0547">Nucleotide-binding</keyword>
<dbReference type="InterPro" id="IPR013126">
    <property type="entry name" value="Hsp_70_fam"/>
</dbReference>
<dbReference type="PROSITE" id="PS01036">
    <property type="entry name" value="HSP70_3"/>
    <property type="match status" value="1"/>
</dbReference>
<dbReference type="PANTHER" id="PTHR19375">
    <property type="entry name" value="HEAT SHOCK PROTEIN 70KDA"/>
    <property type="match status" value="1"/>
</dbReference>
<dbReference type="PRINTS" id="PR00301">
    <property type="entry name" value="HEATSHOCK70"/>
</dbReference>
<dbReference type="Pfam" id="PF00012">
    <property type="entry name" value="HSP70"/>
    <property type="match status" value="2"/>
</dbReference>
<evidence type="ECO:0008006" key="6">
    <source>
        <dbReference type="Google" id="ProtNLM"/>
    </source>
</evidence>
<dbReference type="GO" id="GO:0005524">
    <property type="term" value="F:ATP binding"/>
    <property type="evidence" value="ECO:0007669"/>
    <property type="project" value="UniProtKB-KW"/>
</dbReference>
<dbReference type="KEGG" id="pla:Plav_0024"/>
<dbReference type="HOGENOM" id="CLU_033976_2_0_5"/>
<keyword evidence="5" id="KW-1185">Reference proteome</keyword>
<organism evidence="4 5">
    <name type="scientific">Parvibaculum lavamentivorans (strain DS-1 / DSM 13023 / NCIMB 13966)</name>
    <dbReference type="NCBI Taxonomy" id="402881"/>
    <lineage>
        <taxon>Bacteria</taxon>
        <taxon>Pseudomonadati</taxon>
        <taxon>Pseudomonadota</taxon>
        <taxon>Alphaproteobacteria</taxon>
        <taxon>Hyphomicrobiales</taxon>
        <taxon>Parvibaculaceae</taxon>
        <taxon>Parvibaculum</taxon>
    </lineage>
</organism>
<dbReference type="OrthoDB" id="9807934at2"/>
<protein>
    <recommendedName>
        <fullName evidence="6">Molecular chaperone-like protein</fullName>
    </recommendedName>
</protein>
<dbReference type="InterPro" id="IPR043129">
    <property type="entry name" value="ATPase_NBD"/>
</dbReference>
<gene>
    <name evidence="4" type="ordered locus">Plav_0024</name>
</gene>
<dbReference type="Gene3D" id="3.30.420.40">
    <property type="match status" value="3"/>
</dbReference>
<reference evidence="4 5" key="1">
    <citation type="journal article" date="2011" name="Stand. Genomic Sci.">
        <title>Complete genome sequence of Parvibaculum lavamentivorans type strain (DS-1(T)).</title>
        <authorList>
            <person name="Schleheck D."/>
            <person name="Weiss M."/>
            <person name="Pitluck S."/>
            <person name="Bruce D."/>
            <person name="Land M.L."/>
            <person name="Han S."/>
            <person name="Saunders E."/>
            <person name="Tapia R."/>
            <person name="Detter C."/>
            <person name="Brettin T."/>
            <person name="Han J."/>
            <person name="Woyke T."/>
            <person name="Goodwin L."/>
            <person name="Pennacchio L."/>
            <person name="Nolan M."/>
            <person name="Cook A.M."/>
            <person name="Kjelleberg S."/>
            <person name="Thomas T."/>
        </authorList>
    </citation>
    <scope>NUCLEOTIDE SEQUENCE [LARGE SCALE GENOMIC DNA]</scope>
    <source>
        <strain evidence="5">DS-1 / DSM 13023 / NCIMB 13966</strain>
    </source>
</reference>
<dbReference type="RefSeq" id="WP_011994938.1">
    <property type="nucleotide sequence ID" value="NC_009719.1"/>
</dbReference>
<evidence type="ECO:0000313" key="4">
    <source>
        <dbReference type="EMBL" id="ABS61647.1"/>
    </source>
</evidence>
<evidence type="ECO:0000256" key="3">
    <source>
        <dbReference type="ARBA" id="ARBA00022840"/>
    </source>
</evidence>
<keyword evidence="3" id="KW-0067">ATP-binding</keyword>
<accession>A7HP14</accession>
<dbReference type="AlphaFoldDB" id="A7HP14"/>
<dbReference type="Proteomes" id="UP000006377">
    <property type="component" value="Chromosome"/>
</dbReference>
<dbReference type="eggNOG" id="COG0443">
    <property type="taxonomic scope" value="Bacteria"/>
</dbReference>
<dbReference type="EMBL" id="CP000774">
    <property type="protein sequence ID" value="ABS61647.1"/>
    <property type="molecule type" value="Genomic_DNA"/>
</dbReference>
<dbReference type="InterPro" id="IPR042054">
    <property type="entry name" value="YegD-like"/>
</dbReference>
<dbReference type="GO" id="GO:0140662">
    <property type="term" value="F:ATP-dependent protein folding chaperone"/>
    <property type="evidence" value="ECO:0007669"/>
    <property type="project" value="InterPro"/>
</dbReference>
<sequence>MSPRFIGLDFGTTNSALAVASPEGAARLVPVRHRNELLNTFRSILYFDDEERDPNGRPHAFAGPDAMDAYLERGAEGRLIQSVKSYLANPNFTSTSIFNSRFTLENLVGFIVARLVDATAEAEELSGEMLAGPVVVGRPARFVRNSLGVADGAHDDLAVARLREALRGVRIPDVHFEFEPVAAAYSYEASLARDELVLIGDFGGGTSDFCLLHVGPGMREVKARGETIVGVSGVGLAGDAFDARLIEHCVAPRLGKGTNYKSGSKTLPVPSWPYDTMKRWHELSLINTRKTRRMLEEIGQTAEAADEVAALSRLISEERGFALYQAVEATKVALSSSPETTLHFDLDPVTIDARVTRAEFDSWIAPELAEISTCVDRLLEETGTSPGRVDRVFLTGGSSFIPAVRRLFAARFGAEKLAGGGELTSVATGLALAARQRFGD</sequence>
<evidence type="ECO:0000313" key="5">
    <source>
        <dbReference type="Proteomes" id="UP000006377"/>
    </source>
</evidence>
<dbReference type="InterPro" id="IPR018181">
    <property type="entry name" value="Heat_shock_70_CS"/>
</dbReference>
<comment type="similarity">
    <text evidence="1">Belongs to the heat shock protein 70 family.</text>
</comment>
<dbReference type="STRING" id="402881.Plav_0024"/>
<dbReference type="Gene3D" id="3.90.640.10">
    <property type="entry name" value="Actin, Chain A, domain 4"/>
    <property type="match status" value="2"/>
</dbReference>
<dbReference type="SUPFAM" id="SSF53067">
    <property type="entry name" value="Actin-like ATPase domain"/>
    <property type="match status" value="2"/>
</dbReference>
<evidence type="ECO:0000256" key="2">
    <source>
        <dbReference type="ARBA" id="ARBA00022741"/>
    </source>
</evidence>
<dbReference type="CDD" id="cd10231">
    <property type="entry name" value="ASKHA_NBD_HSP70_YegD-like"/>
    <property type="match status" value="1"/>
</dbReference>
<proteinExistence type="inferred from homology"/>
<evidence type="ECO:0000256" key="1">
    <source>
        <dbReference type="ARBA" id="ARBA00007381"/>
    </source>
</evidence>